<dbReference type="SUPFAM" id="SSF53850">
    <property type="entry name" value="Periplasmic binding protein-like II"/>
    <property type="match status" value="1"/>
</dbReference>
<dbReference type="AlphaFoldDB" id="A0A261UK57"/>
<evidence type="ECO:0000313" key="6">
    <source>
        <dbReference type="EMBL" id="OZI62011.1"/>
    </source>
</evidence>
<dbReference type="Pfam" id="PF03466">
    <property type="entry name" value="LysR_substrate"/>
    <property type="match status" value="1"/>
</dbReference>
<dbReference type="Proteomes" id="UP000215767">
    <property type="component" value="Unassembled WGS sequence"/>
</dbReference>
<keyword evidence="3" id="KW-0238">DNA-binding</keyword>
<accession>A0A261UK57</accession>
<dbReference type="CDD" id="cd08440">
    <property type="entry name" value="PBP2_LTTR_like_4"/>
    <property type="match status" value="1"/>
</dbReference>
<comment type="similarity">
    <text evidence="1">Belongs to the LysR transcriptional regulatory family.</text>
</comment>
<dbReference type="SUPFAM" id="SSF46785">
    <property type="entry name" value="Winged helix' DNA-binding domain"/>
    <property type="match status" value="1"/>
</dbReference>
<dbReference type="GO" id="GO:0003677">
    <property type="term" value="F:DNA binding"/>
    <property type="evidence" value="ECO:0007669"/>
    <property type="project" value="UniProtKB-KW"/>
</dbReference>
<feature type="domain" description="HTH lysR-type" evidence="5">
    <location>
        <begin position="3"/>
        <end position="60"/>
    </location>
</feature>
<dbReference type="EMBL" id="NEVS01000004">
    <property type="protein sequence ID" value="OZI62011.1"/>
    <property type="molecule type" value="Genomic_DNA"/>
</dbReference>
<protein>
    <recommendedName>
        <fullName evidence="5">HTH lysR-type domain-containing protein</fullName>
    </recommendedName>
</protein>
<evidence type="ECO:0000256" key="2">
    <source>
        <dbReference type="ARBA" id="ARBA00023015"/>
    </source>
</evidence>
<name>A0A261UK57_9BORD</name>
<dbReference type="GO" id="GO:0003700">
    <property type="term" value="F:DNA-binding transcription factor activity"/>
    <property type="evidence" value="ECO:0007669"/>
    <property type="project" value="InterPro"/>
</dbReference>
<dbReference type="OrthoDB" id="8675247at2"/>
<dbReference type="Pfam" id="PF00126">
    <property type="entry name" value="HTH_1"/>
    <property type="match status" value="1"/>
</dbReference>
<dbReference type="GO" id="GO:0032993">
    <property type="term" value="C:protein-DNA complex"/>
    <property type="evidence" value="ECO:0007669"/>
    <property type="project" value="TreeGrafter"/>
</dbReference>
<dbReference type="Gene3D" id="1.10.10.10">
    <property type="entry name" value="Winged helix-like DNA-binding domain superfamily/Winged helix DNA-binding domain"/>
    <property type="match status" value="1"/>
</dbReference>
<evidence type="ECO:0000256" key="4">
    <source>
        <dbReference type="ARBA" id="ARBA00023163"/>
    </source>
</evidence>
<reference evidence="7" key="1">
    <citation type="submission" date="2017-05" db="EMBL/GenBank/DDBJ databases">
        <title>Complete and WGS of Bordetella genogroups.</title>
        <authorList>
            <person name="Spilker T."/>
            <person name="Lipuma J."/>
        </authorList>
    </citation>
    <scope>NUCLEOTIDE SEQUENCE [LARGE SCALE GENOMIC DNA]</scope>
    <source>
        <strain evidence="7">AU8856</strain>
    </source>
</reference>
<dbReference type="InterPro" id="IPR036388">
    <property type="entry name" value="WH-like_DNA-bd_sf"/>
</dbReference>
<dbReference type="Gene3D" id="3.40.190.10">
    <property type="entry name" value="Periplasmic binding protein-like II"/>
    <property type="match status" value="2"/>
</dbReference>
<gene>
    <name evidence="6" type="ORF">CAL28_22530</name>
</gene>
<keyword evidence="2" id="KW-0805">Transcription regulation</keyword>
<evidence type="ECO:0000256" key="1">
    <source>
        <dbReference type="ARBA" id="ARBA00009437"/>
    </source>
</evidence>
<dbReference type="FunFam" id="1.10.10.10:FF:000001">
    <property type="entry name" value="LysR family transcriptional regulator"/>
    <property type="match status" value="1"/>
</dbReference>
<dbReference type="PROSITE" id="PS50931">
    <property type="entry name" value="HTH_LYSR"/>
    <property type="match status" value="1"/>
</dbReference>
<dbReference type="InterPro" id="IPR000847">
    <property type="entry name" value="LysR_HTH_N"/>
</dbReference>
<evidence type="ECO:0000256" key="3">
    <source>
        <dbReference type="ARBA" id="ARBA00023125"/>
    </source>
</evidence>
<dbReference type="InterPro" id="IPR005119">
    <property type="entry name" value="LysR_subst-bd"/>
</dbReference>
<dbReference type="PANTHER" id="PTHR30346:SF28">
    <property type="entry name" value="HTH-TYPE TRANSCRIPTIONAL REGULATOR CYNR"/>
    <property type="match status" value="1"/>
</dbReference>
<comment type="caution">
    <text evidence="6">The sequence shown here is derived from an EMBL/GenBank/DDBJ whole genome shotgun (WGS) entry which is preliminary data.</text>
</comment>
<proteinExistence type="inferred from homology"/>
<dbReference type="PANTHER" id="PTHR30346">
    <property type="entry name" value="TRANSCRIPTIONAL DUAL REGULATOR HCAR-RELATED"/>
    <property type="match status" value="1"/>
</dbReference>
<organism evidence="6 7">
    <name type="scientific">Bordetella genomosp. 11</name>
    <dbReference type="NCBI Taxonomy" id="1416808"/>
    <lineage>
        <taxon>Bacteria</taxon>
        <taxon>Pseudomonadati</taxon>
        <taxon>Pseudomonadota</taxon>
        <taxon>Betaproteobacteria</taxon>
        <taxon>Burkholderiales</taxon>
        <taxon>Alcaligenaceae</taxon>
        <taxon>Bordetella</taxon>
    </lineage>
</organism>
<keyword evidence="7" id="KW-1185">Reference proteome</keyword>
<evidence type="ECO:0000313" key="7">
    <source>
        <dbReference type="Proteomes" id="UP000215767"/>
    </source>
</evidence>
<dbReference type="InterPro" id="IPR036390">
    <property type="entry name" value="WH_DNA-bd_sf"/>
</dbReference>
<dbReference type="RefSeq" id="WP_094843396.1">
    <property type="nucleotide sequence ID" value="NZ_NEVS01000004.1"/>
</dbReference>
<sequence>MRIKLRQVEGFLAAADSLSFSRAAERIGMTQPAFSQLIRDLETALDVKLFDRSTRRVRITDIGMQLREQMRRGLLEIDNACNNARAITRLKQGQLSLAVLPSLALGLVNQALARFHGSYPEVRLRLREARTPHIADLLLNYEVDLAVCSRLDAHESLVMEHLFDDELVAVLPRGHALSRRRGLQWRELADESLIGLQAQADLIRGGFAHNGIDKQAEHEVLNTVTALSMARAGFGVTIVPEIALPELNLRGLVHRPLRGPRPTREICLCRHVDHALSPAAQRFRQMLRDTAWHEVPPRDS</sequence>
<dbReference type="PRINTS" id="PR00039">
    <property type="entry name" value="HTHLYSR"/>
</dbReference>
<evidence type="ECO:0000259" key="5">
    <source>
        <dbReference type="PROSITE" id="PS50931"/>
    </source>
</evidence>
<keyword evidence="4" id="KW-0804">Transcription</keyword>